<dbReference type="SUPFAM" id="SSF55961">
    <property type="entry name" value="Bet v1-like"/>
    <property type="match status" value="1"/>
</dbReference>
<evidence type="ECO:0000313" key="3">
    <source>
        <dbReference type="Proteomes" id="UP000000547"/>
    </source>
</evidence>
<organism evidence="2 3">
    <name type="scientific">Colwellia psychrerythraea (strain 34H / ATCC BAA-681)</name>
    <name type="common">Vibrio psychroerythus</name>
    <dbReference type="NCBI Taxonomy" id="167879"/>
    <lineage>
        <taxon>Bacteria</taxon>
        <taxon>Pseudomonadati</taxon>
        <taxon>Pseudomonadota</taxon>
        <taxon>Gammaproteobacteria</taxon>
        <taxon>Alteromonadales</taxon>
        <taxon>Colwelliaceae</taxon>
        <taxon>Colwellia</taxon>
    </lineage>
</organism>
<dbReference type="RefSeq" id="WP_011043703.1">
    <property type="nucleotide sequence ID" value="NC_003910.7"/>
</dbReference>
<dbReference type="Proteomes" id="UP000000547">
    <property type="component" value="Chromosome"/>
</dbReference>
<feature type="signal peptide" evidence="1">
    <location>
        <begin position="1"/>
        <end position="21"/>
    </location>
</feature>
<evidence type="ECO:0000313" key="2">
    <source>
        <dbReference type="EMBL" id="AAZ27070.1"/>
    </source>
</evidence>
<dbReference type="AlphaFoldDB" id="Q480A8"/>
<keyword evidence="1" id="KW-0732">Signal</keyword>
<accession>Q480A8</accession>
<dbReference type="HOGENOM" id="CLU_1150327_0_0_6"/>
<dbReference type="EMBL" id="CP000083">
    <property type="protein sequence ID" value="AAZ27070.1"/>
    <property type="molecule type" value="Genomic_DNA"/>
</dbReference>
<feature type="chain" id="PRO_5004233779" description="START domain-containing protein" evidence="1">
    <location>
        <begin position="22"/>
        <end position="241"/>
    </location>
</feature>
<name>Q480A8_COLP3</name>
<dbReference type="InterPro" id="IPR023393">
    <property type="entry name" value="START-like_dom_sf"/>
</dbReference>
<gene>
    <name evidence="2" type="ordered locus">CPS_2910</name>
</gene>
<proteinExistence type="predicted"/>
<sequence length="241" mass="27872">MKIFTLCTTLLFYICLSFANASEIPWKLWKKTSAQSVSYRPAIINDQTDDKLIEIKATATVKSSISGFLFFLQNVDNTQHWLVNASESKIIKQYSATENSFYIKLTKIWPLQARILILNSLYWQNDDLSVEIKLTDAVNVEDYMLLAVSNLKDYLQVKTHSAHWKIMPKQSEEEGSEIAIEYIFIADGRGETPKWLADHLALKSIWKSMRNIRRQLPKEKWQQQTIKGITELSVIPLTKKP</sequence>
<reference evidence="2" key="1">
    <citation type="journal article" date="2005" name="Proc. Natl. Acad. Sci. U.S.A.">
        <title>The psychrophilic lifestyle as revealed by the genome sequence of Colwellia psychrerythraea 34H through genomic and proteomic analyses.</title>
        <authorList>
            <person name="Methe B.A."/>
            <person name="Nelson K.E."/>
            <person name="Deming J.W."/>
            <person name="Momen B."/>
            <person name="Melamud E."/>
            <person name="Zhang X."/>
            <person name="Moult J."/>
            <person name="Madupu R."/>
            <person name="Nelson W.C."/>
            <person name="Dodson R.J."/>
            <person name="Brinkac L.M."/>
            <person name="Daugherty S.C."/>
            <person name="Durkin A.S."/>
            <person name="DeBoy R.T."/>
            <person name="Kolonay J.F."/>
            <person name="Sullivan S.A."/>
            <person name="Zhou L."/>
            <person name="Davidsen T.M."/>
            <person name="Wu M."/>
            <person name="Huston A.L."/>
            <person name="Lewis M."/>
            <person name="Weaver B."/>
            <person name="Weidman J.F."/>
            <person name="Khouri H."/>
            <person name="Utterback T.R."/>
            <person name="Feldblyum T.V."/>
            <person name="Fraser C.M."/>
        </authorList>
    </citation>
    <scope>NUCLEOTIDE SEQUENCE [LARGE SCALE GENOMIC DNA]</scope>
    <source>
        <strain evidence="2">34H</strain>
    </source>
</reference>
<protein>
    <recommendedName>
        <fullName evidence="4">START domain-containing protein</fullName>
    </recommendedName>
</protein>
<dbReference type="SMR" id="Q480A8"/>
<dbReference type="KEGG" id="cps:CPS_2910"/>
<evidence type="ECO:0008006" key="4">
    <source>
        <dbReference type="Google" id="ProtNLM"/>
    </source>
</evidence>
<dbReference type="Gene3D" id="3.30.530.20">
    <property type="match status" value="1"/>
</dbReference>
<evidence type="ECO:0000256" key="1">
    <source>
        <dbReference type="SAM" id="SignalP"/>
    </source>
</evidence>